<accession>F4KVF7</accession>
<organism evidence="6 7">
    <name type="scientific">Haliscomenobacter hydrossis (strain ATCC 27775 / DSM 1100 / LMG 10767 / O)</name>
    <dbReference type="NCBI Taxonomy" id="760192"/>
    <lineage>
        <taxon>Bacteria</taxon>
        <taxon>Pseudomonadati</taxon>
        <taxon>Bacteroidota</taxon>
        <taxon>Saprospiria</taxon>
        <taxon>Saprospirales</taxon>
        <taxon>Haliscomenobacteraceae</taxon>
        <taxon>Haliscomenobacter</taxon>
    </lineage>
</organism>
<sequence>MNPFQEPSLMIGLTLGAYFWGQHLFLRFRKSWLNPVLIAIVLIALVIRVAGGKVEDYLKSTEALVFMLSPTVICLALILYEQTAALKRQALAIIAAVSCGGLVNVITGVCLTRWLGLPEPFVQAMSTKAVTTPIALELSKSLGGEASLTVAFVLLSGIMGAVWGLPFLRRLGITDPVASGLAIGTVSHGIGTARAQQESDLMAAAAALAMALNGMLTAFYLPYLYFWL</sequence>
<dbReference type="RefSeq" id="WP_013765811.1">
    <property type="nucleotide sequence ID" value="NC_015510.1"/>
</dbReference>
<dbReference type="Pfam" id="PF04172">
    <property type="entry name" value="LrgB"/>
    <property type="match status" value="1"/>
</dbReference>
<dbReference type="PANTHER" id="PTHR30249:SF0">
    <property type="entry name" value="PLASTIDAL GLYCOLATE_GLYCERATE TRANSLOCATOR 1, CHLOROPLASTIC"/>
    <property type="match status" value="1"/>
</dbReference>
<dbReference type="KEGG" id="hhy:Halhy_3414"/>
<feature type="transmembrane region" description="Helical" evidence="5">
    <location>
        <begin position="63"/>
        <end position="80"/>
    </location>
</feature>
<reference key="2">
    <citation type="submission" date="2011-04" db="EMBL/GenBank/DDBJ databases">
        <title>Complete sequence of chromosome of Haliscomenobacter hydrossis DSM 1100.</title>
        <authorList>
            <consortium name="US DOE Joint Genome Institute (JGI-PGF)"/>
            <person name="Lucas S."/>
            <person name="Han J."/>
            <person name="Lapidus A."/>
            <person name="Bruce D."/>
            <person name="Goodwin L."/>
            <person name="Pitluck S."/>
            <person name="Peters L."/>
            <person name="Kyrpides N."/>
            <person name="Mavromatis K."/>
            <person name="Ivanova N."/>
            <person name="Ovchinnikova G."/>
            <person name="Pagani I."/>
            <person name="Daligault H."/>
            <person name="Detter J.C."/>
            <person name="Han C."/>
            <person name="Land M."/>
            <person name="Hauser L."/>
            <person name="Markowitz V."/>
            <person name="Cheng J.-F."/>
            <person name="Hugenholtz P."/>
            <person name="Woyke T."/>
            <person name="Wu D."/>
            <person name="Verbarg S."/>
            <person name="Frueling A."/>
            <person name="Brambilla E."/>
            <person name="Klenk H.-P."/>
            <person name="Eisen J.A."/>
        </authorList>
    </citation>
    <scope>NUCLEOTIDE SEQUENCE</scope>
    <source>
        <strain>DSM 1100</strain>
    </source>
</reference>
<evidence type="ECO:0000256" key="4">
    <source>
        <dbReference type="ARBA" id="ARBA00023136"/>
    </source>
</evidence>
<evidence type="ECO:0000256" key="1">
    <source>
        <dbReference type="ARBA" id="ARBA00004141"/>
    </source>
</evidence>
<dbReference type="EMBL" id="CP002691">
    <property type="protein sequence ID" value="AEE51270.1"/>
    <property type="molecule type" value="Genomic_DNA"/>
</dbReference>
<dbReference type="eggNOG" id="COG1346">
    <property type="taxonomic scope" value="Bacteria"/>
</dbReference>
<dbReference type="Proteomes" id="UP000008461">
    <property type="component" value="Chromosome"/>
</dbReference>
<keyword evidence="2 5" id="KW-0812">Transmembrane</keyword>
<reference evidence="6 7" key="1">
    <citation type="journal article" date="2011" name="Stand. Genomic Sci.">
        <title>Complete genome sequence of Haliscomenobacter hydrossis type strain (O).</title>
        <authorList>
            <consortium name="US DOE Joint Genome Institute (JGI-PGF)"/>
            <person name="Daligault H."/>
            <person name="Lapidus A."/>
            <person name="Zeytun A."/>
            <person name="Nolan M."/>
            <person name="Lucas S."/>
            <person name="Del Rio T.G."/>
            <person name="Tice H."/>
            <person name="Cheng J.F."/>
            <person name="Tapia R."/>
            <person name="Han C."/>
            <person name="Goodwin L."/>
            <person name="Pitluck S."/>
            <person name="Liolios K."/>
            <person name="Pagani I."/>
            <person name="Ivanova N."/>
            <person name="Huntemann M."/>
            <person name="Mavromatis K."/>
            <person name="Mikhailova N."/>
            <person name="Pati A."/>
            <person name="Chen A."/>
            <person name="Palaniappan K."/>
            <person name="Land M."/>
            <person name="Hauser L."/>
            <person name="Brambilla E.M."/>
            <person name="Rohde M."/>
            <person name="Verbarg S."/>
            <person name="Goker M."/>
            <person name="Bristow J."/>
            <person name="Eisen J.A."/>
            <person name="Markowitz V."/>
            <person name="Hugenholtz P."/>
            <person name="Kyrpides N.C."/>
            <person name="Klenk H.P."/>
            <person name="Woyke T."/>
        </authorList>
    </citation>
    <scope>NUCLEOTIDE SEQUENCE [LARGE SCALE GENOMIC DNA]</scope>
    <source>
        <strain evidence="7">ATCC 27775 / DSM 1100 / LMG 10767 / O</strain>
    </source>
</reference>
<comment type="subcellular location">
    <subcellularLocation>
        <location evidence="1">Membrane</location>
        <topology evidence="1">Multi-pass membrane protein</topology>
    </subcellularLocation>
</comment>
<name>F4KVF7_HALH1</name>
<gene>
    <name evidence="6" type="ordered locus">Halhy_3414</name>
</gene>
<protein>
    <submittedName>
        <fullName evidence="6">LrgB family protein</fullName>
    </submittedName>
</protein>
<dbReference type="PANTHER" id="PTHR30249">
    <property type="entry name" value="PUTATIVE SEROTONIN TRANSPORTER"/>
    <property type="match status" value="1"/>
</dbReference>
<evidence type="ECO:0000313" key="6">
    <source>
        <dbReference type="EMBL" id="AEE51270.1"/>
    </source>
</evidence>
<feature type="transmembrane region" description="Helical" evidence="5">
    <location>
        <begin position="6"/>
        <end position="25"/>
    </location>
</feature>
<dbReference type="AlphaFoldDB" id="F4KVF7"/>
<dbReference type="STRING" id="760192.Halhy_3414"/>
<keyword evidence="7" id="KW-1185">Reference proteome</keyword>
<dbReference type="GO" id="GO:0016020">
    <property type="term" value="C:membrane"/>
    <property type="evidence" value="ECO:0007669"/>
    <property type="project" value="UniProtKB-SubCell"/>
</dbReference>
<feature type="transmembrane region" description="Helical" evidence="5">
    <location>
        <begin position="32"/>
        <end position="51"/>
    </location>
</feature>
<evidence type="ECO:0000313" key="7">
    <source>
        <dbReference type="Proteomes" id="UP000008461"/>
    </source>
</evidence>
<keyword evidence="4 5" id="KW-0472">Membrane</keyword>
<keyword evidence="3 5" id="KW-1133">Transmembrane helix</keyword>
<dbReference type="HOGENOM" id="CLU_082099_0_0_10"/>
<feature type="transmembrane region" description="Helical" evidence="5">
    <location>
        <begin position="92"/>
        <end position="115"/>
    </location>
</feature>
<evidence type="ECO:0000256" key="5">
    <source>
        <dbReference type="SAM" id="Phobius"/>
    </source>
</evidence>
<feature type="transmembrane region" description="Helical" evidence="5">
    <location>
        <begin position="146"/>
        <end position="168"/>
    </location>
</feature>
<dbReference type="InterPro" id="IPR007300">
    <property type="entry name" value="CidB/LrgB"/>
</dbReference>
<evidence type="ECO:0000256" key="2">
    <source>
        <dbReference type="ARBA" id="ARBA00022692"/>
    </source>
</evidence>
<feature type="transmembrane region" description="Helical" evidence="5">
    <location>
        <begin position="201"/>
        <end position="225"/>
    </location>
</feature>
<dbReference type="OrthoDB" id="9811701at2"/>
<proteinExistence type="predicted"/>
<evidence type="ECO:0000256" key="3">
    <source>
        <dbReference type="ARBA" id="ARBA00022989"/>
    </source>
</evidence>